<dbReference type="GO" id="GO:0005654">
    <property type="term" value="C:nucleoplasm"/>
    <property type="evidence" value="ECO:0007669"/>
    <property type="project" value="UniProtKB-SubCell"/>
</dbReference>
<comment type="function">
    <text evidence="9">Nuclear chaperone required for maturation and nuclear export of pre-60S ribosome subunits.</text>
</comment>
<gene>
    <name evidence="12" type="ORF">CCACVL1_18709</name>
</gene>
<dbReference type="GO" id="GO:0000027">
    <property type="term" value="P:ribosomal large subunit assembly"/>
    <property type="evidence" value="ECO:0007669"/>
    <property type="project" value="InterPro"/>
</dbReference>
<dbReference type="OrthoDB" id="5186at2759"/>
<dbReference type="Proteomes" id="UP000188268">
    <property type="component" value="Unassembled WGS sequence"/>
</dbReference>
<keyword evidence="6 9" id="KW-0067">ATP-binding</keyword>
<feature type="region of interest" description="Disordered" evidence="10">
    <location>
        <begin position="4848"/>
        <end position="4879"/>
    </location>
</feature>
<dbReference type="SUPFAM" id="SSF53300">
    <property type="entry name" value="vWA-like"/>
    <property type="match status" value="1"/>
</dbReference>
<dbReference type="Gene3D" id="3.40.50.300">
    <property type="entry name" value="P-loop containing nucleotide triphosphate hydrolases"/>
    <property type="match status" value="7"/>
</dbReference>
<dbReference type="FunFam" id="3.40.50.300:FF:001368">
    <property type="entry name" value="Midasin"/>
    <property type="match status" value="1"/>
</dbReference>
<dbReference type="InterPro" id="IPR002035">
    <property type="entry name" value="VWF_A"/>
</dbReference>
<feature type="region of interest" description="Disordered" evidence="10">
    <location>
        <begin position="4559"/>
        <end position="4580"/>
    </location>
</feature>
<feature type="compositionally biased region" description="Polar residues" evidence="10">
    <location>
        <begin position="4650"/>
        <end position="4659"/>
    </location>
</feature>
<feature type="compositionally biased region" description="Acidic residues" evidence="10">
    <location>
        <begin position="4698"/>
        <end position="4726"/>
    </location>
</feature>
<feature type="region of interest" description="Disordered" evidence="10">
    <location>
        <begin position="4518"/>
        <end position="4547"/>
    </location>
</feature>
<dbReference type="PIRSF" id="PIRSF010340">
    <property type="entry name" value="Midasin"/>
    <property type="match status" value="1"/>
</dbReference>
<evidence type="ECO:0000256" key="1">
    <source>
        <dbReference type="ARBA" id="ARBA00004604"/>
    </source>
</evidence>
<dbReference type="GO" id="GO:0005730">
    <property type="term" value="C:nucleolus"/>
    <property type="evidence" value="ECO:0007669"/>
    <property type="project" value="UniProtKB-SubCell"/>
</dbReference>
<feature type="compositionally biased region" description="Basic and acidic residues" evidence="10">
    <location>
        <begin position="4995"/>
        <end position="5005"/>
    </location>
</feature>
<evidence type="ECO:0000256" key="6">
    <source>
        <dbReference type="ARBA" id="ARBA00022840"/>
    </source>
</evidence>
<evidence type="ECO:0000256" key="2">
    <source>
        <dbReference type="ARBA" id="ARBA00004642"/>
    </source>
</evidence>
<dbReference type="PANTHER" id="PTHR48103:SF2">
    <property type="entry name" value="MIDASIN"/>
    <property type="match status" value="1"/>
</dbReference>
<evidence type="ECO:0000256" key="8">
    <source>
        <dbReference type="ARBA" id="ARBA00023242"/>
    </source>
</evidence>
<dbReference type="InterPro" id="IPR041190">
    <property type="entry name" value="Midasin_AAA_lid_5"/>
</dbReference>
<evidence type="ECO:0000313" key="13">
    <source>
        <dbReference type="Proteomes" id="UP000188268"/>
    </source>
</evidence>
<evidence type="ECO:0000256" key="5">
    <source>
        <dbReference type="ARBA" id="ARBA00022741"/>
    </source>
</evidence>
<dbReference type="Gramene" id="OMO70686">
    <property type="protein sequence ID" value="OMO70686"/>
    <property type="gene ID" value="CCACVL1_18709"/>
</dbReference>
<comment type="caution">
    <text evidence="12">The sequence shown here is derived from an EMBL/GenBank/DDBJ whole genome shotgun (WGS) entry which is preliminary data.</text>
</comment>
<dbReference type="FunFam" id="3.40.50.300:FF:002238">
    <property type="entry name" value="Midasin"/>
    <property type="match status" value="1"/>
</dbReference>
<accession>A0A1R3HJW7</accession>
<dbReference type="InterPro" id="IPR040848">
    <property type="entry name" value="AAA_lid_7"/>
</dbReference>
<dbReference type="FunFam" id="3.40.50.300:FF:000582">
    <property type="entry name" value="Midasin"/>
    <property type="match status" value="1"/>
</dbReference>
<comment type="subcellular location">
    <subcellularLocation>
        <location evidence="1">Nucleus</location>
        <location evidence="1">Nucleolus</location>
    </subcellularLocation>
    <subcellularLocation>
        <location evidence="2">Nucleus</location>
        <location evidence="2">Nucleoplasm</location>
    </subcellularLocation>
</comment>
<dbReference type="GO" id="GO:0000055">
    <property type="term" value="P:ribosomal large subunit export from nucleus"/>
    <property type="evidence" value="ECO:0007669"/>
    <property type="project" value="TreeGrafter"/>
</dbReference>
<dbReference type="Pfam" id="PF07728">
    <property type="entry name" value="AAA_5"/>
    <property type="match status" value="7"/>
</dbReference>
<evidence type="ECO:0000256" key="4">
    <source>
        <dbReference type="ARBA" id="ARBA00017143"/>
    </source>
</evidence>
<dbReference type="InterPro" id="IPR025662">
    <property type="entry name" value="Sigma_54_int_dom_ATP-bd_1"/>
</dbReference>
<feature type="compositionally biased region" description="Acidic residues" evidence="10">
    <location>
        <begin position="4599"/>
        <end position="4612"/>
    </location>
</feature>
<dbReference type="STRING" id="210143.A0A1R3HJW7"/>
<dbReference type="PROSITE" id="PS50234">
    <property type="entry name" value="VWFA"/>
    <property type="match status" value="1"/>
</dbReference>
<dbReference type="SMART" id="SM00382">
    <property type="entry name" value="AAA"/>
    <property type="match status" value="6"/>
</dbReference>
<feature type="domain" description="VWFA" evidence="11">
    <location>
        <begin position="5135"/>
        <end position="5339"/>
    </location>
</feature>
<keyword evidence="8 9" id="KW-0539">Nucleus</keyword>
<organism evidence="12 13">
    <name type="scientific">Corchorus capsularis</name>
    <name type="common">Jute</name>
    <dbReference type="NCBI Taxonomy" id="210143"/>
    <lineage>
        <taxon>Eukaryota</taxon>
        <taxon>Viridiplantae</taxon>
        <taxon>Streptophyta</taxon>
        <taxon>Embryophyta</taxon>
        <taxon>Tracheophyta</taxon>
        <taxon>Spermatophyta</taxon>
        <taxon>Magnoliopsida</taxon>
        <taxon>eudicotyledons</taxon>
        <taxon>Gunneridae</taxon>
        <taxon>Pentapetalae</taxon>
        <taxon>rosids</taxon>
        <taxon>malvids</taxon>
        <taxon>Malvales</taxon>
        <taxon>Malvaceae</taxon>
        <taxon>Grewioideae</taxon>
        <taxon>Apeibeae</taxon>
        <taxon>Corchorus</taxon>
    </lineage>
</organism>
<keyword evidence="13" id="KW-1185">Reference proteome</keyword>
<dbReference type="InterPro" id="IPR012099">
    <property type="entry name" value="Midasin"/>
</dbReference>
<evidence type="ECO:0000256" key="9">
    <source>
        <dbReference type="PIRNR" id="PIRNR010340"/>
    </source>
</evidence>
<keyword evidence="5 9" id="KW-0547">Nucleotide-binding</keyword>
<dbReference type="Pfam" id="PF17865">
    <property type="entry name" value="AAA_lid_5"/>
    <property type="match status" value="1"/>
</dbReference>
<dbReference type="FunFam" id="3.40.50.300:FF:001861">
    <property type="entry name" value="Midasin"/>
    <property type="match status" value="1"/>
</dbReference>
<sequence>MSIDGSFSVELSLRRFLARCPKVGSVPRFESLAKKGQLVTEEEVVNCLAELLLHPRYTIPLIGCFRPITQKVVDKAVTLLRLVPNLRFNSDVAVTESGYLDDDEVINVIEFHIQHGRGLDLHELACLAFCRALDLVPFLLGSILNYFKFAPPPFERILMKGSVIELSGKVITYYLHVVRTSYRLLIAGTEVFSKYWDWSCFLDLVKKVVNIDEGSDVKFEKDIMDIRWCGIQILSVVLKMNDRAVAKFGVGADEAHSCSLRWEQFCQDIAVEMAGAYIGTLENIKLDSENRELVFSQENCLQSFGLCSFTSSRSHGNEPPLRSRRLLEWDDKLAGNPFIMTSTLKRSFEMVLLAVSQKWPVLLYGPAGAGKSALISKMARDSGNQVLSLHMDDQIDGRTLIGSYVCTEQPGEFRWQPGSLTQAVLNGYWVVFEDIDKAPSDVLSMMLPLLEGSSLFVTGFGEEIRVAESFRLFSTISTSKSDISRGLEGGNLNGGLWRKVMIEPPTNQDLQKIVKAWFPSLEPLAEKLVETLDGVNLCLHQLVGFQPGNSVSLSSFSKFSLRDLLKWCTRIAGMGFGSTRDVLTASECCAIYQEAVEVFAAFSTSIGNRLTIMKEIAKKWAVPISRAESLYPHDEPIIQDLRSELRIGRVMLERTEATLYDERRFVKIHSSLHMLERIACSVKYNEPVLLVGETGTGKTTLVQNLATRLGQKLTVLNLSQQSDTADLLGGFKPRDAKSICIPLYNEFKFLFSKAFSIEHNSEIFARLKEPLDSKNWEKLLRSLRNGVKLFKKYVEEVKSGSARKRKKPLDVEKNVNAWEDFSVRLETAHRQIASSGMVFSFIEGVFVTALRNGQWILLDEVNLAPPETLQRLIGVLEGENGSLCLAERGDVNNINRHPNFRVFACMNPATDAGKRDLPYALRSRFTEYYVDDILDDHDLDVFIQNFLGDSGSNSELVEKIRCFYKVAKKDSEERLQDGANQKPQYSLRSLYRALEFTKKAERKFGFPNAIYDGFCMFFVSLLDRPSSKKMKQRILQYLLRGNKPLDVPFHQYLMIKENSSSDEFLKNYVLTKSVKKHLGNLSRAVFIKRYPVLLQGPTSSGKTSLVQYLATITGHEFMRINNHEHTDLQEYLGTYIVDAHGKLVFQEGVLVKAVRNGYWIVLDELNLAPTDVLEALNRLLDDNRELFVPELRETIRAHPDFMLFATQNPPTFYGGRKMLSRAFRNRFVEIHVDEIPEDELSTILKQRCQIPESYAKKMVEVMKELQLHRQSSKVFAGKHGFITPRDLFRWADRFRISGISYEDLARDGYHLLAERLRVEDEKCVVQEVLERHLRVKLVKDDLYKSPVLLVGETGGGKTTVCQLLSIALGLNLHILNCHQYTETSDFLGGFYPIRDRSRLSSEYKCATLRLKLLKALTHFPQYLDISSDISHASTTLDRLDLVVNKYRQGLLSHPEVTLQDIDTLEEVKQELTLIHRQWQSIFTWQDGPLVQSMKAGDLFLVDEISLADDSVLERLNSVLEPERKLSLAEKGGDVLERVTAHENFLVLATMNPGGDYGKKELSPALRNRFTEIWVPSVGDLSELRSIASYRLSRLELSHIVNPMVNFYEWFNQLQVGRFLTVRDLLSWIAFVDVSKLGPEHAFLHGAFLVLLDGLSLGTGLSKKDCGELRERCLSFLLELLQVTCTNLLYPKLSKLENYGWGDPETPVEHNANSMPCDNIFGIDPFYIETGSEKSEAGGFEFLAPTTRKNALRVLRAMQLSKPVLLEGSPGVGKTSLIVALGKFSGHRVVRINLSEQTDMMDLLGSDLPVESDEGVKFAWSDGILLQALKEGCWVLLDELNLAPQSVLEGLNAILDHRAEVFIPELGRTYRCPSSFRVFSCQNPSYQGGGRKGLPKSFLNRFTKVYIDELVEEDYLFICSSLYPSIPRPVLSNLISFNRRLHEETMLYHKFAQNGSPWEFNLRDVLRSCQILQGTSGQVDSFLNLVYVQRMRTAADRRQVMQLYEQIFGVKPSVNPFPRLQVNSEYLIVGSVAVKRNFMRPSRISSELKVLPSVLCNLEAAAHCVQRGWLCILIGPPSSGKTSLIRLLAQLTGNILHELNLSSATDISELLGCFEQYNAFRNFRSVVAQVDRLINEYNSLLLETSMETFLTDRKDLIAGWLAFISDVNSDLMPSFSSMCPETWNSISKYLPSLTGIIEQLKSDLEKHVLPISWTSEDLDRTMKTILKLQDHQRRPFSAKFEWITGLLIKAIENGEWIVLEDANLCNPTVLDRINSLVEPDGTITVNECGVVDGKPVVLHPHSNFRMFLTVNPSFGEVSRAMRNRGVEIFMMEPYWIFGEGSGYNSEELEMKDVQRFLVLAGIPGAKLVESMAKAHVYAMVEGARLNVRITYLELARWVQLFHHLLINGNQPLWSLEISWEHTYLSSLGEAEGVYIVKHAKNAYFSVTELYRSEYSALGIALCLPGGWPMPLTLRGLAWHSRDAYVKQNCSYLAFLGAQYASHQFAISSGVYPVEEVLLRSESKGTYLLDWKMLYRIAYPQVSKGMTLDTDGKTEFNLNIVNKMMFFAANWVVEQATENDFQLYLQWFSWLSFLLEPYGQFFKSFLTSLEQERMHPIWTYIIQCRQELILLNQLDLDLHPIPMLSLELVDLTSLNHSNTSSKLLHDAIHSVSLVRLSYRQWNVESSHNFSDESRCFIPFLESLRALEEEILHMLVGSPSFDTLYQLYSNLLEDHILFWEGLVSWQLERLLISWRFLLKDAGKLKDFCPLAVNMLVSKNLAEHSSLRLQSERSLLWVHGGHPFMPPSSKLYHQQRQLLKLCELVWPTKRRFCKQAINEFPLDMVASFDPEFRFLALEGICMSSFIMTNGDEDEIKVSHQVEEVYQMLSKRFEHEKCKSLNKHGSHDATFEENSAACCILSSGMLHTRSGFDSWLDILPIVDCSCCFLDMELLQELSLLPLADSEELKRCLVGISSLLESDLKYSLTHSSRPPQSFVAHQKLLWLVDAWTSVDAVHRKVSGFVLEMWFWWHSTLWSQYPASVENFSIIDGYDVPLPNLLIHPVITESIAKILRSTPDIKEFSMHGLKLKAASCVLWQISSPGTNANSFLLSSACSVFQQIIYSHRKSFDAEKFASIKSILHSSPNSLMEESISDVSSLIASSRHRSLKSLIPLLIEPLLRQLYLNCSTGDYFSYLNLGFAWLHIGGLRFNLLLSCDSLDPASKYSCKLSCLEEKIVSHKLELNVRQECNYLSGWSSSKESDNRIFQALEKLEIERRKLQRKIVFRPDPAKFKALRKECDEFLVLVNSLISLVNKSEAMELQLVVDKVCNWQETASCFIDRLLNEYPEFIDVAQPIQVAVYEMKLGLSLVVLSALQKRILDKIQEDNMDRVMEFVYSFMRFPRCCSSKLVSISDGGSPNMFSSLDIPCITNFSEMELGLLEKIAAISSGVDAEKVSVLQLKASLYNNVLVRVAHSVANAKLMDNESFMVLDKIFSEFARIWMHMKIQGKNQEDSDGQHYKFRPRAFRIENVMEVDISALGKFLANESFIEWKELLSEEEPTETIEDTEKHENLEDEWSLMEESILINMINMHNQLFGSIDLVLSAGSFQITDMDRLHSFIGSYTLGVALIKGFGGLFSSALDAKLVQEHLLRLCWEHEEKFPSSRKADRKYNFYKDSNTQIMAKMVELLTTLKQRVLTLLSEWEDHPGLQKVLELIEMLLAIPLSTPLAKALCGLQFLLNRMRMLQENGSKFSLSDQLDPLLSLVCSWQKMEFDSWPVLLDEVQDQYDINAAKLWFPLFSVLRPRCSSEIAVYDQTIKRHVLTIYLEEFIQTSSIGEFRKRLQLLFAFLGQIMTSRRLEIYCVVEFVEANRRNIETELKEVLKLCRWDRFESQLSLDSLRKPRQKIRKLIQKYSDILQQPVMLILNEEVGPKGFKVVSPETPKPLNDTSESIKMLNAVLNLTQFNDEDRSLWYTNWVKEVNDTLQNLHFERISELQLAKSRGIAGGINQCLFSGFACLSYPDEFRDVWHTLEKIGRVTMDCGNLWMDINRNLGKKRALSELLKLLESSGLQRRTFEIMEPAYDVQHLLMERTRLSNGVANVASSVENCLPKENLDADWKIANEFYFKSLAAVQLLQQIRLKHHQDFASEQVSRSVSYLIHLVIEQQSQREAVYDFARQTKTLRKCAKALESSYSGCTDFENTSGACLFAKSQHATFNCMWQQKRLFDDMDAMLVEESLLLRTVESTHFDSCQKVKVSANRILAFIEEFIPVVKKSKESLDSYFIGSDGSIITLVGTIHPCVITEQMEQVVHHNFQVLQECEEQLAAFNKQDFEKSAIVDSILSHFDERFSKGKEIANQLNIASESKSLHELANSCCERCSQLETQFGDACRESFRHVTDVLQKLGSLSNQGCQPEASLGSITAWKSLFKSSNMNFGVDELCKKLLETIHSAENLINHSGITVSSLSFQIGALLKCIHASVDLILSFINRFLEDFLVMHKTVSILTYGLANILAALYAKGFGGSTKDQEDDTSHDMSQNASGTGMGEGAGVNDVSDQITDEDQLLGASEKPSEEQAASDDVPSKDQKGIEMEQDFAADTFSVSEDSGDDNDEDTEDQQLESAMGETGDNSEVVDEKLWDKDNDENPNNNEKHESGPSVTDNNTSSREFRAKEDSADPSLNKEEGFADPTGLEPDKLNQSSSEDMNLDQNEENDIEEENGPDEEQESAEDGNDEGSANPADETMEETESEQNDGTSEKDERVDATTEKDDPDRHHEDSGINQMASRENDSGSNVENIPNGGAAMQSNSVSLEVRNVAPEANWSNSSDIYNDLAPQKNFPSTNNSDLSIMVADSSNGGKLADNHTKTEFPRLDAAQKKQANPYRNVGDALQEWKERVSISVDLQDDNKDPQGEIEDENANEFGYVSEFEKGTAQALGPATAEQIDADVNVNKPEENALGEDGNDVADMEIDEQNSEEYDSKHYSSVTTNKMDGQIQASELEESMDHQSPEARNQDGSGPGILSESLVSVRKSYLSEDVYQLKELSINEEEMGKALDLEEVSGDVKNNATALWRRYELQTTRLSQELAEQLRLVMEPTLASKLQGDYKTGKRINMKKVIPYIASHYRKDKIWLRRTRPNKRDYQVIIAVDDSHSMSESGCGEVAIKALVTVCRAMSQLEVGNLAVASFGKKGNIRLLHDFDQPFTGESGVKMISSLTFKQENTITDEPVVDLLMFLNKKLDAAVSNARLPSGQNPLQQLVLIIGDGRLHEKENLKRCVRDVLSSKRMVAFLILDSMEESIMDLQVIPFQDKNNQFKISVSKYLDSFPFPYYVVLRNIEALPNTLADLLRQWFELMQNSRE</sequence>
<dbReference type="EMBL" id="AWWV01011777">
    <property type="protein sequence ID" value="OMO70686.1"/>
    <property type="molecule type" value="Genomic_DNA"/>
</dbReference>
<evidence type="ECO:0000256" key="3">
    <source>
        <dbReference type="ARBA" id="ARBA00007188"/>
    </source>
</evidence>
<dbReference type="OMA" id="ILEQWHR"/>
<feature type="compositionally biased region" description="Basic and acidic residues" evidence="10">
    <location>
        <begin position="4748"/>
        <end position="4771"/>
    </location>
</feature>
<proteinExistence type="inferred from homology"/>
<feature type="region of interest" description="Disordered" evidence="10">
    <location>
        <begin position="4992"/>
        <end position="5014"/>
    </location>
</feature>
<feature type="compositionally biased region" description="Acidic residues" evidence="10">
    <location>
        <begin position="4735"/>
        <end position="4744"/>
    </location>
</feature>
<reference evidence="12 13" key="1">
    <citation type="submission" date="2013-09" db="EMBL/GenBank/DDBJ databases">
        <title>Corchorus capsularis genome sequencing.</title>
        <authorList>
            <person name="Alam M."/>
            <person name="Haque M.S."/>
            <person name="Islam M.S."/>
            <person name="Emdad E.M."/>
            <person name="Islam M.M."/>
            <person name="Ahmed B."/>
            <person name="Halim A."/>
            <person name="Hossen Q.M.M."/>
            <person name="Hossain M.Z."/>
            <person name="Ahmed R."/>
            <person name="Khan M.M."/>
            <person name="Islam R."/>
            <person name="Rashid M.M."/>
            <person name="Khan S.A."/>
            <person name="Rahman M.S."/>
            <person name="Alam M."/>
        </authorList>
    </citation>
    <scope>NUCLEOTIDE SEQUENCE [LARGE SCALE GENOMIC DNA]</scope>
    <source>
        <strain evidence="13">cv. CVL-1</strain>
        <tissue evidence="12">Whole seedling</tissue>
    </source>
</reference>
<feature type="compositionally biased region" description="Basic and acidic residues" evidence="10">
    <location>
        <begin position="4660"/>
        <end position="4678"/>
    </location>
</feature>
<dbReference type="InterPro" id="IPR003593">
    <property type="entry name" value="AAA+_ATPase"/>
</dbReference>
<keyword evidence="7 9" id="KW-0143">Chaperone</keyword>
<dbReference type="GO" id="GO:0016887">
    <property type="term" value="F:ATP hydrolysis activity"/>
    <property type="evidence" value="ECO:0007669"/>
    <property type="project" value="InterPro"/>
</dbReference>
<feature type="region of interest" description="Disordered" evidence="10">
    <location>
        <begin position="4594"/>
        <end position="4803"/>
    </location>
</feature>
<comment type="similarity">
    <text evidence="3 9">Belongs to the midasin family.</text>
</comment>
<dbReference type="PROSITE" id="PS00675">
    <property type="entry name" value="SIGMA54_INTERACT_1"/>
    <property type="match status" value="1"/>
</dbReference>
<dbReference type="Pfam" id="PF17867">
    <property type="entry name" value="AAA_lid_7"/>
    <property type="match status" value="3"/>
</dbReference>
<dbReference type="SUPFAM" id="SSF52540">
    <property type="entry name" value="P-loop containing nucleoside triphosphate hydrolases"/>
    <property type="match status" value="6"/>
</dbReference>
<dbReference type="GO" id="GO:0005524">
    <property type="term" value="F:ATP binding"/>
    <property type="evidence" value="ECO:0007669"/>
    <property type="project" value="UniProtKB-KW"/>
</dbReference>
<dbReference type="GO" id="GO:0030687">
    <property type="term" value="C:preribosome, large subunit precursor"/>
    <property type="evidence" value="ECO:0007669"/>
    <property type="project" value="TreeGrafter"/>
</dbReference>
<name>A0A1R3HJW7_COCAP</name>
<dbReference type="FunFam" id="3.40.50.300:FF:000142">
    <property type="entry name" value="Midasin"/>
    <property type="match status" value="1"/>
</dbReference>
<feature type="compositionally biased region" description="Polar residues" evidence="10">
    <location>
        <begin position="4772"/>
        <end position="4789"/>
    </location>
</feature>
<evidence type="ECO:0000256" key="10">
    <source>
        <dbReference type="SAM" id="MobiDB-lite"/>
    </source>
</evidence>
<evidence type="ECO:0000313" key="12">
    <source>
        <dbReference type="EMBL" id="OMO70686.1"/>
    </source>
</evidence>
<evidence type="ECO:0000256" key="7">
    <source>
        <dbReference type="ARBA" id="ARBA00023186"/>
    </source>
</evidence>
<dbReference type="FunFam" id="3.40.50.410:FF:000114">
    <property type="entry name" value="Midasin"/>
    <property type="match status" value="1"/>
</dbReference>
<dbReference type="InterPro" id="IPR011704">
    <property type="entry name" value="ATPase_dyneun-rel_AAA"/>
</dbReference>
<dbReference type="InterPro" id="IPR036465">
    <property type="entry name" value="vWFA_dom_sf"/>
</dbReference>
<feature type="compositionally biased region" description="Basic and acidic residues" evidence="10">
    <location>
        <begin position="4853"/>
        <end position="4868"/>
    </location>
</feature>
<protein>
    <recommendedName>
        <fullName evidence="4 9">Midasin</fullName>
    </recommendedName>
</protein>
<dbReference type="InterPro" id="IPR027417">
    <property type="entry name" value="P-loop_NTPase"/>
</dbReference>
<dbReference type="PANTHER" id="PTHR48103">
    <property type="entry name" value="MIDASIN-RELATED"/>
    <property type="match status" value="1"/>
</dbReference>
<dbReference type="CDD" id="cd00009">
    <property type="entry name" value="AAA"/>
    <property type="match status" value="2"/>
</dbReference>
<evidence type="ECO:0000259" key="11">
    <source>
        <dbReference type="PROSITE" id="PS50234"/>
    </source>
</evidence>